<feature type="transmembrane region" description="Helical" evidence="7">
    <location>
        <begin position="160"/>
        <end position="178"/>
    </location>
</feature>
<feature type="binding site" evidence="6">
    <location>
        <position position="60"/>
    </location>
    <ligand>
        <name>Na(+)</name>
        <dbReference type="ChEBI" id="CHEBI:29101"/>
        <label>1</label>
    </ligand>
</feature>
<organism evidence="8 9">
    <name type="scientific">Paragonimus westermani</name>
    <dbReference type="NCBI Taxonomy" id="34504"/>
    <lineage>
        <taxon>Eukaryota</taxon>
        <taxon>Metazoa</taxon>
        <taxon>Spiralia</taxon>
        <taxon>Lophotrochozoa</taxon>
        <taxon>Platyhelminthes</taxon>
        <taxon>Trematoda</taxon>
        <taxon>Digenea</taxon>
        <taxon>Plagiorchiida</taxon>
        <taxon>Troglotremata</taxon>
        <taxon>Troglotrematidae</taxon>
        <taxon>Paragonimus</taxon>
    </lineage>
</organism>
<dbReference type="Pfam" id="PF00209">
    <property type="entry name" value="SNF"/>
    <property type="match status" value="1"/>
</dbReference>
<keyword evidence="5 7" id="KW-0472">Membrane</keyword>
<keyword evidence="6" id="KW-0915">Sodium</keyword>
<dbReference type="InterPro" id="IPR037272">
    <property type="entry name" value="SNS_sf"/>
</dbReference>
<dbReference type="Proteomes" id="UP000324629">
    <property type="component" value="Unassembled WGS sequence"/>
</dbReference>
<evidence type="ECO:0000256" key="2">
    <source>
        <dbReference type="ARBA" id="ARBA00022448"/>
    </source>
</evidence>
<keyword evidence="6" id="KW-0479">Metal-binding</keyword>
<name>A0A5J4NZG0_9TREM</name>
<evidence type="ECO:0000256" key="5">
    <source>
        <dbReference type="ARBA" id="ARBA00023136"/>
    </source>
</evidence>
<feature type="transmembrane region" description="Helical" evidence="7">
    <location>
        <begin position="54"/>
        <end position="80"/>
    </location>
</feature>
<dbReference type="PANTHER" id="PTHR42948">
    <property type="entry name" value="TRANSPORTER"/>
    <property type="match status" value="1"/>
</dbReference>
<keyword evidence="2" id="KW-0813">Transport</keyword>
<dbReference type="PROSITE" id="PS50267">
    <property type="entry name" value="NA_NEUROTRAN_SYMP_3"/>
    <property type="match status" value="1"/>
</dbReference>
<evidence type="ECO:0000256" key="3">
    <source>
        <dbReference type="ARBA" id="ARBA00022692"/>
    </source>
</evidence>
<dbReference type="AlphaFoldDB" id="A0A5J4NZG0"/>
<evidence type="ECO:0000256" key="6">
    <source>
        <dbReference type="PIRSR" id="PIRSR600175-1"/>
    </source>
</evidence>
<feature type="transmembrane region" description="Helical" evidence="7">
    <location>
        <begin position="119"/>
        <end position="148"/>
    </location>
</feature>
<feature type="binding site" evidence="6">
    <location>
        <position position="139"/>
    </location>
    <ligand>
        <name>Na(+)</name>
        <dbReference type="ChEBI" id="CHEBI:29101"/>
        <label>1</label>
    </ligand>
</feature>
<dbReference type="GO" id="GO:0016020">
    <property type="term" value="C:membrane"/>
    <property type="evidence" value="ECO:0007669"/>
    <property type="project" value="UniProtKB-SubCell"/>
</dbReference>
<keyword evidence="4 7" id="KW-1133">Transmembrane helix</keyword>
<evidence type="ECO:0000256" key="7">
    <source>
        <dbReference type="SAM" id="Phobius"/>
    </source>
</evidence>
<dbReference type="GO" id="GO:0046872">
    <property type="term" value="F:metal ion binding"/>
    <property type="evidence" value="ECO:0007669"/>
    <property type="project" value="UniProtKB-KW"/>
</dbReference>
<keyword evidence="9" id="KW-1185">Reference proteome</keyword>
<accession>A0A5J4NZG0</accession>
<evidence type="ECO:0000313" key="9">
    <source>
        <dbReference type="Proteomes" id="UP000324629"/>
    </source>
</evidence>
<gene>
    <name evidence="8" type="ORF">DEA37_0009750</name>
</gene>
<evidence type="ECO:0000256" key="4">
    <source>
        <dbReference type="ARBA" id="ARBA00022989"/>
    </source>
</evidence>
<evidence type="ECO:0000313" key="8">
    <source>
        <dbReference type="EMBL" id="KAA3680851.1"/>
    </source>
</evidence>
<evidence type="ECO:0000256" key="1">
    <source>
        <dbReference type="ARBA" id="ARBA00004141"/>
    </source>
</evidence>
<dbReference type="EMBL" id="QNGE01000338">
    <property type="protein sequence ID" value="KAA3680851.1"/>
    <property type="molecule type" value="Genomic_DNA"/>
</dbReference>
<reference evidence="8 9" key="1">
    <citation type="journal article" date="2019" name="Gigascience">
        <title>Whole-genome sequence of the oriental lung fluke Paragonimus westermani.</title>
        <authorList>
            <person name="Oey H."/>
            <person name="Zakrzewski M."/>
            <person name="Narain K."/>
            <person name="Devi K.R."/>
            <person name="Agatsuma T."/>
            <person name="Nawaratna S."/>
            <person name="Gobert G.N."/>
            <person name="Jones M.K."/>
            <person name="Ragan M.A."/>
            <person name="McManus D.P."/>
            <person name="Krause L."/>
        </authorList>
    </citation>
    <scope>NUCLEOTIDE SEQUENCE [LARGE SCALE GENOMIC DNA]</scope>
    <source>
        <strain evidence="8 9">IND2009</strain>
    </source>
</reference>
<dbReference type="PANTHER" id="PTHR42948:SF1">
    <property type="entry name" value="TRANSPORTER"/>
    <property type="match status" value="1"/>
</dbReference>
<proteinExistence type="predicted"/>
<feature type="transmembrane region" description="Helical" evidence="7">
    <location>
        <begin position="190"/>
        <end position="208"/>
    </location>
</feature>
<keyword evidence="3 7" id="KW-0812">Transmembrane</keyword>
<sequence length="237" mass="25592">MFINFGDILGSFAQPSLWIAAAGQNAFDTGAGMSLLLVYATYMDRSVGIVRYSVFIPVINNIVSLYASFTIFSTVFSTLIQTDGTITRSAILNIMQDSGPGSTGLTFTWIPVLFAKVGILGRVLCVLFFLCLTFAGVSSLLATLQACVLVLKEIGVSHRISVAASLITLVVCGIPSAIKLEILENQDNTWGYALIISGLLLAVLVIVYNPMRFRRVIVNSYGADDWPAPLIWVPVIT</sequence>
<comment type="caution">
    <text evidence="8">The sequence shown here is derived from an EMBL/GenBank/DDBJ whole genome shotgun (WGS) entry which is preliminary data.</text>
</comment>
<comment type="subcellular location">
    <subcellularLocation>
        <location evidence="1">Membrane</location>
        <topology evidence="1">Multi-pass membrane protein</topology>
    </subcellularLocation>
</comment>
<dbReference type="SUPFAM" id="SSF161070">
    <property type="entry name" value="SNF-like"/>
    <property type="match status" value="1"/>
</dbReference>
<dbReference type="InterPro" id="IPR000175">
    <property type="entry name" value="Na/ntran_symport"/>
</dbReference>
<feature type="transmembrane region" description="Helical" evidence="7">
    <location>
        <begin position="17"/>
        <end position="42"/>
    </location>
</feature>
<protein>
    <submittedName>
        <fullName evidence="8">Uncharacterized protein</fullName>
    </submittedName>
</protein>